<accession>A0A4S4AR83</accession>
<sequence>MKSSLASLQAIRDRLLAQDLELAGAVPDDNWSEEIVLHDGSALKLERNVSYTLSHSFGDAGSGYQLSRNKLRKHQLRFTHPKNGEILTWQGEVSVEPVLLDVVDGTPYIVLAARPTKEVAQIYGCTELPFIYLRHDHKQRNVWHPVPLDRAPDSLKRMNISIIGDKSPKQHLSAAEIDETIAKKIRSSERFFQHEIPRSYKEWSYVYKDSYRNERRRDDCRPPRVPLPQAVLPLPVEGSPEVLESVEYTPERIVAWDEWSSLVSDKKRQGECKKVFRPADPGDRMQGQRFVHDKTGNKQVPYSRTAQFDSGVKVLCDEYVWFITHLEEPGKMVVSRYTIAGDLVSRISFRKPEKIGPFIGHIRAPSLHTKDGYMYFDWHDFQSNGRTWHIRRWLKMRMKEPVALDRPAAKN</sequence>
<dbReference type="Proteomes" id="UP000307956">
    <property type="component" value="Unassembled WGS sequence"/>
</dbReference>
<name>A0A4S4AR83_9RHOO</name>
<protein>
    <submittedName>
        <fullName evidence="1">Uncharacterized protein</fullName>
    </submittedName>
</protein>
<reference evidence="1 2" key="1">
    <citation type="submission" date="2019-04" db="EMBL/GenBank/DDBJ databases">
        <title>Azoarcus rhizosphaerae sp. nov. isolated from rhizosphere of Ficus religiosa.</title>
        <authorList>
            <person name="Lin S.-Y."/>
            <person name="Hameed A."/>
            <person name="Hsu Y.-H."/>
            <person name="Young C.-C."/>
        </authorList>
    </citation>
    <scope>NUCLEOTIDE SEQUENCE [LARGE SCALE GENOMIC DNA]</scope>
    <source>
        <strain evidence="1 2">CC-YHH848</strain>
    </source>
</reference>
<evidence type="ECO:0000313" key="1">
    <source>
        <dbReference type="EMBL" id="THF62244.1"/>
    </source>
</evidence>
<dbReference type="AlphaFoldDB" id="A0A4S4AR83"/>
<dbReference type="EMBL" id="SSOD01000005">
    <property type="protein sequence ID" value="THF62244.1"/>
    <property type="molecule type" value="Genomic_DNA"/>
</dbReference>
<gene>
    <name evidence="1" type="ORF">E6O51_08830</name>
</gene>
<evidence type="ECO:0000313" key="2">
    <source>
        <dbReference type="Proteomes" id="UP000307956"/>
    </source>
</evidence>
<comment type="caution">
    <text evidence="1">The sequence shown here is derived from an EMBL/GenBank/DDBJ whole genome shotgun (WGS) entry which is preliminary data.</text>
</comment>
<proteinExistence type="predicted"/>
<keyword evidence="2" id="KW-1185">Reference proteome</keyword>
<dbReference type="OrthoDB" id="8904545at2"/>
<dbReference type="RefSeq" id="WP_136384607.1">
    <property type="nucleotide sequence ID" value="NZ_SSOD01000005.1"/>
</dbReference>
<organism evidence="1 2">
    <name type="scientific">Pseudothauera rhizosphaerae</name>
    <dbReference type="NCBI Taxonomy" id="2565932"/>
    <lineage>
        <taxon>Bacteria</taxon>
        <taxon>Pseudomonadati</taxon>
        <taxon>Pseudomonadota</taxon>
        <taxon>Betaproteobacteria</taxon>
        <taxon>Rhodocyclales</taxon>
        <taxon>Zoogloeaceae</taxon>
        <taxon>Pseudothauera</taxon>
    </lineage>
</organism>